<dbReference type="VEuPathDB" id="FungiDB:MAPG_03313"/>
<feature type="compositionally biased region" description="Low complexity" evidence="1">
    <location>
        <begin position="82"/>
        <end position="96"/>
    </location>
</feature>
<organism evidence="2">
    <name type="scientific">Magnaporthiopsis poae (strain ATCC 64411 / 73-15)</name>
    <name type="common">Kentucky bluegrass fungus</name>
    <name type="synonym">Magnaporthe poae</name>
    <dbReference type="NCBI Taxonomy" id="644358"/>
    <lineage>
        <taxon>Eukaryota</taxon>
        <taxon>Fungi</taxon>
        <taxon>Dikarya</taxon>
        <taxon>Ascomycota</taxon>
        <taxon>Pezizomycotina</taxon>
        <taxon>Sordariomycetes</taxon>
        <taxon>Sordariomycetidae</taxon>
        <taxon>Magnaporthales</taxon>
        <taxon>Magnaporthaceae</taxon>
        <taxon>Magnaporthiopsis</taxon>
    </lineage>
</organism>
<feature type="non-terminal residue" evidence="2">
    <location>
        <position position="146"/>
    </location>
</feature>
<evidence type="ECO:0000256" key="1">
    <source>
        <dbReference type="SAM" id="MobiDB-lite"/>
    </source>
</evidence>
<protein>
    <submittedName>
        <fullName evidence="2">Uncharacterized protein</fullName>
    </submittedName>
</protein>
<sequence>MASAAEPAVRKALATMCRPCSQQMMRRLASRTVPRRLYAASANSPRRSTVVAATETATPTPRCSNHSSRSTPLTACSHGPRQTSAFSSQASAAATSDAPQKRVLGADDLFHPFTSSPIPEIRKRAAYIRQHAYCPHPDHRMARIQD</sequence>
<feature type="compositionally biased region" description="Low complexity" evidence="1">
    <location>
        <begin position="49"/>
        <end position="61"/>
    </location>
</feature>
<feature type="compositionally biased region" description="Polar residues" evidence="1">
    <location>
        <begin position="62"/>
        <end position="74"/>
    </location>
</feature>
<name>A0A0H2TK54_MAGP6</name>
<evidence type="ECO:0000313" key="2">
    <source>
        <dbReference type="EMBL" id="KLU84268.1"/>
    </source>
</evidence>
<accession>A0A0H2TK54</accession>
<dbReference type="OrthoDB" id="5282002at2759"/>
<reference evidence="2" key="2">
    <citation type="submission" date="2011-03" db="EMBL/GenBank/DDBJ databases">
        <title>Annotation of Magnaporthe poae ATCC 64411.</title>
        <authorList>
            <person name="Ma L.-J."/>
            <person name="Dead R."/>
            <person name="Young S.K."/>
            <person name="Zeng Q."/>
            <person name="Gargeya S."/>
            <person name="Fitzgerald M."/>
            <person name="Haas B."/>
            <person name="Abouelleil A."/>
            <person name="Alvarado L."/>
            <person name="Arachchi H.M."/>
            <person name="Berlin A."/>
            <person name="Brown A."/>
            <person name="Chapman S.B."/>
            <person name="Chen Z."/>
            <person name="Dunbar C."/>
            <person name="Freedman E."/>
            <person name="Gearin G."/>
            <person name="Gellesch M."/>
            <person name="Goldberg J."/>
            <person name="Griggs A."/>
            <person name="Gujja S."/>
            <person name="Heiman D."/>
            <person name="Howarth C."/>
            <person name="Larson L."/>
            <person name="Lui A."/>
            <person name="MacDonald P.J.P."/>
            <person name="Mehta T."/>
            <person name="Montmayeur A."/>
            <person name="Murphy C."/>
            <person name="Neiman D."/>
            <person name="Pearson M."/>
            <person name="Priest M."/>
            <person name="Roberts A."/>
            <person name="Saif S."/>
            <person name="Shea T."/>
            <person name="Shenoy N."/>
            <person name="Sisk P."/>
            <person name="Stolte C."/>
            <person name="Sykes S."/>
            <person name="Yandava C."/>
            <person name="Wortman J."/>
            <person name="Nusbaum C."/>
            <person name="Birren B."/>
        </authorList>
    </citation>
    <scope>NUCLEOTIDE SEQUENCE</scope>
    <source>
        <strain evidence="2">ATCC 64411</strain>
    </source>
</reference>
<dbReference type="EMBL" id="GL876967">
    <property type="protein sequence ID" value="KLU84268.1"/>
    <property type="molecule type" value="Genomic_DNA"/>
</dbReference>
<gene>
    <name evidence="2" type="ORF">MAPG_03313</name>
</gene>
<reference evidence="2" key="1">
    <citation type="submission" date="2010-05" db="EMBL/GenBank/DDBJ databases">
        <title>The Genome Sequence of Magnaporthe poae strain ATCC 64411.</title>
        <authorList>
            <consortium name="The Broad Institute Genome Sequencing Platform"/>
            <consortium name="Broad Institute Genome Sequencing Center for Infectious Disease"/>
            <person name="Ma L.-J."/>
            <person name="Dead R."/>
            <person name="Young S."/>
            <person name="Zeng Q."/>
            <person name="Koehrsen M."/>
            <person name="Alvarado L."/>
            <person name="Berlin A."/>
            <person name="Chapman S.B."/>
            <person name="Chen Z."/>
            <person name="Freedman E."/>
            <person name="Gellesch M."/>
            <person name="Goldberg J."/>
            <person name="Griggs A."/>
            <person name="Gujja S."/>
            <person name="Heilman E.R."/>
            <person name="Heiman D."/>
            <person name="Hepburn T."/>
            <person name="Howarth C."/>
            <person name="Jen D."/>
            <person name="Larson L."/>
            <person name="Mehta T."/>
            <person name="Neiman D."/>
            <person name="Pearson M."/>
            <person name="Roberts A."/>
            <person name="Saif S."/>
            <person name="Shea T."/>
            <person name="Shenoy N."/>
            <person name="Sisk P."/>
            <person name="Stolte C."/>
            <person name="Sykes S."/>
            <person name="Walk T."/>
            <person name="White J."/>
            <person name="Yandava C."/>
            <person name="Haas B."/>
            <person name="Nusbaum C."/>
            <person name="Birren B."/>
        </authorList>
    </citation>
    <scope>NUCLEOTIDE SEQUENCE</scope>
    <source>
        <strain evidence="2">ATCC 64411</strain>
    </source>
</reference>
<feature type="region of interest" description="Disordered" evidence="1">
    <location>
        <begin position="39"/>
        <end position="100"/>
    </location>
</feature>
<proteinExistence type="predicted"/>
<dbReference type="AlphaFoldDB" id="A0A0H2TK54"/>